<feature type="domain" description="CBM11" evidence="11">
    <location>
        <begin position="434"/>
        <end position="587"/>
    </location>
</feature>
<accession>A0A841H089</accession>
<dbReference type="SUPFAM" id="SSF49785">
    <property type="entry name" value="Galactose-binding domain-like"/>
    <property type="match status" value="1"/>
</dbReference>
<dbReference type="Pfam" id="PF01270">
    <property type="entry name" value="Glyco_hydro_8"/>
    <property type="match status" value="1"/>
</dbReference>
<dbReference type="GO" id="GO:0008810">
    <property type="term" value="F:cellulase activity"/>
    <property type="evidence" value="ECO:0007669"/>
    <property type="project" value="UniProtKB-EC"/>
</dbReference>
<dbReference type="PRINTS" id="PR00735">
    <property type="entry name" value="GLHYDRLASE8"/>
</dbReference>
<evidence type="ECO:0000256" key="5">
    <source>
        <dbReference type="ARBA" id="ARBA00023001"/>
    </source>
</evidence>
<evidence type="ECO:0000256" key="3">
    <source>
        <dbReference type="ARBA" id="ARBA00022729"/>
    </source>
</evidence>
<name>A0A841H089_9BACT</name>
<dbReference type="PROSITE" id="PS00812">
    <property type="entry name" value="GLYCOSYL_HYDROL_F8"/>
    <property type="match status" value="1"/>
</dbReference>
<keyword evidence="7 9" id="KW-0624">Polysaccharide degradation</keyword>
<evidence type="ECO:0000256" key="2">
    <source>
        <dbReference type="ARBA" id="ARBA00009209"/>
    </source>
</evidence>
<keyword evidence="4 9" id="KW-0378">Hydrolase</keyword>
<dbReference type="Gene3D" id="1.50.10.10">
    <property type="match status" value="1"/>
</dbReference>
<dbReference type="InterPro" id="IPR008979">
    <property type="entry name" value="Galactose-bd-like_sf"/>
</dbReference>
<feature type="active site" description="Nucleophile" evidence="8">
    <location>
        <position position="175"/>
    </location>
</feature>
<evidence type="ECO:0000256" key="10">
    <source>
        <dbReference type="SAM" id="SignalP"/>
    </source>
</evidence>
<evidence type="ECO:0000256" key="6">
    <source>
        <dbReference type="ARBA" id="ARBA00023295"/>
    </source>
</evidence>
<keyword evidence="3 10" id="KW-0732">Signal</keyword>
<feature type="chain" id="PRO_5032770481" description="Glucanase" evidence="10">
    <location>
        <begin position="21"/>
        <end position="589"/>
    </location>
</feature>
<gene>
    <name evidence="12" type="ORF">HNQ61_003095</name>
</gene>
<reference evidence="12 13" key="1">
    <citation type="submission" date="2020-08" db="EMBL/GenBank/DDBJ databases">
        <title>Genomic Encyclopedia of Type Strains, Phase IV (KMG-IV): sequencing the most valuable type-strain genomes for metagenomic binning, comparative biology and taxonomic classification.</title>
        <authorList>
            <person name="Goeker M."/>
        </authorList>
    </citation>
    <scope>NUCLEOTIDE SEQUENCE [LARGE SCALE GENOMIC DNA]</scope>
    <source>
        <strain evidence="12 13">DSM 29007</strain>
    </source>
</reference>
<evidence type="ECO:0000256" key="7">
    <source>
        <dbReference type="ARBA" id="ARBA00023326"/>
    </source>
</evidence>
<evidence type="ECO:0000256" key="1">
    <source>
        <dbReference type="ARBA" id="ARBA00000966"/>
    </source>
</evidence>
<dbReference type="InterPro" id="IPR008928">
    <property type="entry name" value="6-hairpin_glycosidase_sf"/>
</dbReference>
<dbReference type="InterPro" id="IPR019834">
    <property type="entry name" value="Glyco_hydro_8_CS"/>
</dbReference>
<dbReference type="Gene3D" id="2.60.120.430">
    <property type="entry name" value="Galactose-binding lectin"/>
    <property type="match status" value="1"/>
</dbReference>
<evidence type="ECO:0000256" key="8">
    <source>
        <dbReference type="PROSITE-ProRule" id="PRU10058"/>
    </source>
</evidence>
<dbReference type="EMBL" id="JACHIA010000008">
    <property type="protein sequence ID" value="MBB6071471.1"/>
    <property type="molecule type" value="Genomic_DNA"/>
</dbReference>
<feature type="signal peptide" evidence="10">
    <location>
        <begin position="1"/>
        <end position="20"/>
    </location>
</feature>
<comment type="catalytic activity">
    <reaction evidence="1">
        <text>Endohydrolysis of (1-&gt;4)-beta-D-glucosidic linkages in cellulose, lichenin and cereal beta-D-glucans.</text>
        <dbReference type="EC" id="3.2.1.4"/>
    </reaction>
</comment>
<dbReference type="InterPro" id="IPR002037">
    <property type="entry name" value="Glyco_hydro_8"/>
</dbReference>
<dbReference type="InterPro" id="IPR012341">
    <property type="entry name" value="6hp_glycosidase-like_sf"/>
</dbReference>
<evidence type="ECO:0000313" key="12">
    <source>
        <dbReference type="EMBL" id="MBB6071471.1"/>
    </source>
</evidence>
<organism evidence="12 13">
    <name type="scientific">Longimicrobium terrae</name>
    <dbReference type="NCBI Taxonomy" id="1639882"/>
    <lineage>
        <taxon>Bacteria</taxon>
        <taxon>Pseudomonadati</taxon>
        <taxon>Gemmatimonadota</taxon>
        <taxon>Longimicrobiia</taxon>
        <taxon>Longimicrobiales</taxon>
        <taxon>Longimicrobiaceae</taxon>
        <taxon>Longimicrobium</taxon>
    </lineage>
</organism>
<evidence type="ECO:0000256" key="4">
    <source>
        <dbReference type="ARBA" id="ARBA00022801"/>
    </source>
</evidence>
<dbReference type="AlphaFoldDB" id="A0A841H089"/>
<dbReference type="SUPFAM" id="SSF48208">
    <property type="entry name" value="Six-hairpin glycosidases"/>
    <property type="match status" value="1"/>
</dbReference>
<keyword evidence="6 9" id="KW-0326">Glycosidase</keyword>
<comment type="caution">
    <text evidence="12">The sequence shown here is derived from an EMBL/GenBank/DDBJ whole genome shotgun (WGS) entry which is preliminary data.</text>
</comment>
<dbReference type="EC" id="3.2.1.-" evidence="9"/>
<comment type="similarity">
    <text evidence="2 9">Belongs to the glycosyl hydrolase 8 (cellulase D) family.</text>
</comment>
<dbReference type="GO" id="GO:0030245">
    <property type="term" value="P:cellulose catabolic process"/>
    <property type="evidence" value="ECO:0007669"/>
    <property type="project" value="UniProtKB-KW"/>
</dbReference>
<dbReference type="RefSeq" id="WP_170036617.1">
    <property type="nucleotide sequence ID" value="NZ_JABDTL010000002.1"/>
</dbReference>
<keyword evidence="13" id="KW-1185">Reference proteome</keyword>
<evidence type="ECO:0000256" key="9">
    <source>
        <dbReference type="RuleBase" id="RU361167"/>
    </source>
</evidence>
<evidence type="ECO:0000259" key="11">
    <source>
        <dbReference type="Pfam" id="PF03425"/>
    </source>
</evidence>
<sequence>MSPSIPARTLAAFAAAASLAACIDSVPTEPLAGAGAGGALPRMALSTAGAAPYEYACGVSMAPDQAAANTRIRADYQIWKAARVYSTGTSPAVNGLRVTTGPGWVFDIGNGSTAAPYATLSEGQGYGMVLAATMGDKATFDGLWAYAKAHHNSRGMMKWAIDQNGTALDTNAASDGDEDMAYALMMADKRWGGYWNDLNALVGSMKTYIVDPTTYVFKSGDWSGSSALVVHPGYLDPSYYKAFALYLGDASWNSVSDKSYTILANVDSRSSANGSSNASTGLIPDHVKVNGDSSSTADYRFSWNAIRGPWRLAKDAVYNCESRAENRLDLMNSFFSGVGASNIQTGYYLNGGVQEPWLNEATFVGPLTAAALTSTNTTYRTSMWNRTVDLGTLQTWSGAPRQDTTYYAAELRLMSLLLASGNMEDPLSGDRRLRLDDFERNDLNSKWWPYAATGDTITRVRVTPSAVGSGMQLTYAVEDWGGLGRDVNANWSGYRALEFWFKGTNSGNTIRLQVVDADGEQFEHRVVDNFTGWQFGSVPLNTTGFPRAAWQQPGVPNNGMTLSNVTTFHLIPDGGRGSFEIDAIELIPQ</sequence>
<protein>
    <recommendedName>
        <fullName evidence="9">Glucanase</fullName>
        <ecNumber evidence="9">3.2.1.-</ecNumber>
    </recommendedName>
</protein>
<dbReference type="InterPro" id="IPR005087">
    <property type="entry name" value="CBM11"/>
</dbReference>
<dbReference type="Proteomes" id="UP000582837">
    <property type="component" value="Unassembled WGS sequence"/>
</dbReference>
<dbReference type="Pfam" id="PF03425">
    <property type="entry name" value="CBM_11"/>
    <property type="match status" value="1"/>
</dbReference>
<keyword evidence="5" id="KW-0136">Cellulose degradation</keyword>
<proteinExistence type="inferred from homology"/>
<evidence type="ECO:0000313" key="13">
    <source>
        <dbReference type="Proteomes" id="UP000582837"/>
    </source>
</evidence>
<keyword evidence="7 9" id="KW-0119">Carbohydrate metabolism</keyword>